<feature type="compositionally biased region" description="Polar residues" evidence="2">
    <location>
        <begin position="1"/>
        <end position="16"/>
    </location>
</feature>
<dbReference type="RefSeq" id="WP_259080482.1">
    <property type="nucleotide sequence ID" value="NZ_JANUAU010000006.1"/>
</dbReference>
<feature type="domain" description="Thiamine pyrophosphate enzyme TPP-binding" evidence="3">
    <location>
        <begin position="161"/>
        <end position="304"/>
    </location>
</feature>
<proteinExistence type="predicted"/>
<dbReference type="GO" id="GO:0047553">
    <property type="term" value="F:2-oxoglutarate synthase activity"/>
    <property type="evidence" value="ECO:0007669"/>
    <property type="project" value="UniProtKB-EC"/>
</dbReference>
<feature type="region of interest" description="Disordered" evidence="2">
    <location>
        <begin position="1"/>
        <end position="110"/>
    </location>
</feature>
<dbReference type="AlphaFoldDB" id="A0A9X2PZ93"/>
<reference evidence="4" key="1">
    <citation type="submission" date="2022-08" db="EMBL/GenBank/DDBJ databases">
        <title>Genomic Encyclopedia of Type Strains, Phase V (KMG-V): Genome sequencing to study the core and pangenomes of soil and plant-associated prokaryotes.</title>
        <authorList>
            <person name="Whitman W."/>
        </authorList>
    </citation>
    <scope>NUCLEOTIDE SEQUENCE</scope>
    <source>
        <strain evidence="4">0</strain>
    </source>
</reference>
<name>A0A9X2PZ93_9BACT</name>
<dbReference type="GO" id="GO:0044281">
    <property type="term" value="P:small molecule metabolic process"/>
    <property type="evidence" value="ECO:0007669"/>
    <property type="project" value="UniProtKB-ARBA"/>
</dbReference>
<evidence type="ECO:0000259" key="3">
    <source>
        <dbReference type="Pfam" id="PF02775"/>
    </source>
</evidence>
<comment type="caution">
    <text evidence="4">The sequence shown here is derived from an EMBL/GenBank/DDBJ whole genome shotgun (WGS) entry which is preliminary data.</text>
</comment>
<feature type="compositionally biased region" description="Acidic residues" evidence="2">
    <location>
        <begin position="30"/>
        <end position="43"/>
    </location>
</feature>
<dbReference type="SUPFAM" id="SSF52518">
    <property type="entry name" value="Thiamin diphosphate-binding fold (THDP-binding)"/>
    <property type="match status" value="1"/>
</dbReference>
<evidence type="ECO:0000256" key="1">
    <source>
        <dbReference type="ARBA" id="ARBA00023002"/>
    </source>
</evidence>
<dbReference type="EC" id="1.2.7.3" evidence="4"/>
<dbReference type="EMBL" id="JANUAU010000006">
    <property type="protein sequence ID" value="MCS3678147.1"/>
    <property type="molecule type" value="Genomic_DNA"/>
</dbReference>
<dbReference type="GO" id="GO:0030976">
    <property type="term" value="F:thiamine pyrophosphate binding"/>
    <property type="evidence" value="ECO:0007669"/>
    <property type="project" value="InterPro"/>
</dbReference>
<dbReference type="InterPro" id="IPR011766">
    <property type="entry name" value="TPP_enzyme_TPP-bd"/>
</dbReference>
<dbReference type="CDD" id="cd03375">
    <property type="entry name" value="TPP_OGFOR"/>
    <property type="match status" value="1"/>
</dbReference>
<protein>
    <submittedName>
        <fullName evidence="4">2-oxoglutarate ferredoxin oxidoreductase subunit beta</fullName>
        <ecNumber evidence="4">1.2.7.11</ecNumber>
        <ecNumber evidence="4">1.2.7.3</ecNumber>
    </submittedName>
</protein>
<accession>A0A9X2PZ93</accession>
<sequence>MSNDTPDPSPNGQTPDGTKKPDLPPGLADGSDDQDQGASDEETSPGTKKPDLPPGLGGENGESDAPGTKKPAGPPGAKKPAGPPSPGSDDDGDDGPTLPPGYGGDGAGEALSREDFQSDQEVRWCPGCGDYAILSTVQRLLPDLGVDKENVVFISGIGCAGRFPYYMDTYGMHGIHGRAPAIATGLKTSNPELDVWVVTGDGDALSIGGNHLIHVLRRNLDTQILLFNNEIYGLTKGQYSPTSDAGTVSKSTPYGSVDRPFNPVSVALGADASFVARTMDRDPQHMKAMMRAAHDHDGTGFLEIYQNCNIFNDGAFFEFTERETKDERALFLEHGEPMTFANSTRGIRLDTLQPEVIDLEADDWSVDDCLVHDETSQELATILGRMSWQDDDGDPIPRLDETGTQLPRPFGVIHRTERPTYAERVHKQIDTVTAEQGDGDLDALLRSGETWTIE</sequence>
<feature type="compositionally biased region" description="Low complexity" evidence="2">
    <location>
        <begin position="64"/>
        <end position="80"/>
    </location>
</feature>
<keyword evidence="1 4" id="KW-0560">Oxidoreductase</keyword>
<dbReference type="InterPro" id="IPR029061">
    <property type="entry name" value="THDP-binding"/>
</dbReference>
<organism evidence="4 5">
    <name type="scientific">Salinibacter ruber</name>
    <dbReference type="NCBI Taxonomy" id="146919"/>
    <lineage>
        <taxon>Bacteria</taxon>
        <taxon>Pseudomonadati</taxon>
        <taxon>Rhodothermota</taxon>
        <taxon>Rhodothermia</taxon>
        <taxon>Rhodothermales</taxon>
        <taxon>Salinibacteraceae</taxon>
        <taxon>Salinibacter</taxon>
    </lineage>
</organism>
<evidence type="ECO:0000256" key="2">
    <source>
        <dbReference type="SAM" id="MobiDB-lite"/>
    </source>
</evidence>
<gene>
    <name evidence="4" type="ORF">GGP71_002077</name>
</gene>
<dbReference type="Pfam" id="PF02775">
    <property type="entry name" value="TPP_enzyme_C"/>
    <property type="match status" value="1"/>
</dbReference>
<dbReference type="EC" id="1.2.7.11" evidence="4"/>
<dbReference type="PANTHER" id="PTHR48084:SF4">
    <property type="entry name" value="2-OXOGLUTARATE OXIDOREDUCTASE SUBUNIT KORB"/>
    <property type="match status" value="1"/>
</dbReference>
<evidence type="ECO:0000313" key="5">
    <source>
        <dbReference type="Proteomes" id="UP001155027"/>
    </source>
</evidence>
<dbReference type="InterPro" id="IPR051457">
    <property type="entry name" value="2-oxoacid:Fd_oxidoreductase"/>
</dbReference>
<dbReference type="PANTHER" id="PTHR48084">
    <property type="entry name" value="2-OXOGLUTARATE OXIDOREDUCTASE SUBUNIT KORB-RELATED"/>
    <property type="match status" value="1"/>
</dbReference>
<evidence type="ECO:0000313" key="4">
    <source>
        <dbReference type="EMBL" id="MCS3678147.1"/>
    </source>
</evidence>
<dbReference type="Proteomes" id="UP001155027">
    <property type="component" value="Unassembled WGS sequence"/>
</dbReference>
<dbReference type="Gene3D" id="3.40.50.970">
    <property type="match status" value="1"/>
</dbReference>
<dbReference type="GO" id="GO:0045333">
    <property type="term" value="P:cellular respiration"/>
    <property type="evidence" value="ECO:0007669"/>
    <property type="project" value="UniProtKB-ARBA"/>
</dbReference>